<feature type="region of interest" description="Disordered" evidence="1">
    <location>
        <begin position="65"/>
        <end position="144"/>
    </location>
</feature>
<organism evidence="2 3">
    <name type="scientific">[Emmonsia] crescens</name>
    <dbReference type="NCBI Taxonomy" id="73230"/>
    <lineage>
        <taxon>Eukaryota</taxon>
        <taxon>Fungi</taxon>
        <taxon>Dikarya</taxon>
        <taxon>Ascomycota</taxon>
        <taxon>Pezizomycotina</taxon>
        <taxon>Eurotiomycetes</taxon>
        <taxon>Eurotiomycetidae</taxon>
        <taxon>Onygenales</taxon>
        <taxon>Ajellomycetaceae</taxon>
        <taxon>Emergomyces</taxon>
    </lineage>
</organism>
<dbReference type="AlphaFoldDB" id="A0A0G2J3F9"/>
<name>A0A0G2J3F9_9EURO</name>
<dbReference type="VEuPathDB" id="FungiDB:EMCG_09134"/>
<sequence>MFKIKAGTFQLASSTQTGKIPRHEEFMGSYATSRWKLIVILASLLFDSKQVPQYTHRLDLQATHKLPSKQPPLRISCLNTMPSPKNKSTTDLKQTPEDKLNPNQVEAKLERSKETPKDIEPKKRRSGYPADDWEPDLETLLEKS</sequence>
<feature type="compositionally biased region" description="Acidic residues" evidence="1">
    <location>
        <begin position="131"/>
        <end position="144"/>
    </location>
</feature>
<reference evidence="3" key="1">
    <citation type="journal article" date="2015" name="PLoS Genet.">
        <title>The dynamic genome and transcriptome of the human fungal pathogen Blastomyces and close relative Emmonsia.</title>
        <authorList>
            <person name="Munoz J.F."/>
            <person name="Gauthier G.M."/>
            <person name="Desjardins C.A."/>
            <person name="Gallo J.E."/>
            <person name="Holder J."/>
            <person name="Sullivan T.D."/>
            <person name="Marty A.J."/>
            <person name="Carmen J.C."/>
            <person name="Chen Z."/>
            <person name="Ding L."/>
            <person name="Gujja S."/>
            <person name="Magrini V."/>
            <person name="Misas E."/>
            <person name="Mitreva M."/>
            <person name="Priest M."/>
            <person name="Saif S."/>
            <person name="Whiston E.A."/>
            <person name="Young S."/>
            <person name="Zeng Q."/>
            <person name="Goldman W.E."/>
            <person name="Mardis E.R."/>
            <person name="Taylor J.W."/>
            <person name="McEwen J.G."/>
            <person name="Clay O.K."/>
            <person name="Klein B.S."/>
            <person name="Cuomo C.A."/>
        </authorList>
    </citation>
    <scope>NUCLEOTIDE SEQUENCE [LARGE SCALE GENOMIC DNA]</scope>
    <source>
        <strain evidence="3">UAMH 3008</strain>
    </source>
</reference>
<gene>
    <name evidence="2" type="ORF">EMCG_09134</name>
</gene>
<comment type="caution">
    <text evidence="2">The sequence shown here is derived from an EMBL/GenBank/DDBJ whole genome shotgun (WGS) entry which is preliminary data.</text>
</comment>
<dbReference type="EMBL" id="LCZI01000719">
    <property type="protein sequence ID" value="KKZ64964.1"/>
    <property type="molecule type" value="Genomic_DNA"/>
</dbReference>
<feature type="compositionally biased region" description="Polar residues" evidence="1">
    <location>
        <begin position="77"/>
        <end position="87"/>
    </location>
</feature>
<evidence type="ECO:0000313" key="2">
    <source>
        <dbReference type="EMBL" id="KKZ64964.1"/>
    </source>
</evidence>
<proteinExistence type="predicted"/>
<protein>
    <submittedName>
        <fullName evidence="2">Uncharacterized protein</fullName>
    </submittedName>
</protein>
<evidence type="ECO:0000313" key="3">
    <source>
        <dbReference type="Proteomes" id="UP000034164"/>
    </source>
</evidence>
<dbReference type="Proteomes" id="UP000034164">
    <property type="component" value="Unassembled WGS sequence"/>
</dbReference>
<feature type="compositionally biased region" description="Basic and acidic residues" evidence="1">
    <location>
        <begin position="88"/>
        <end position="100"/>
    </location>
</feature>
<feature type="compositionally biased region" description="Basic and acidic residues" evidence="1">
    <location>
        <begin position="107"/>
        <end position="121"/>
    </location>
</feature>
<accession>A0A0G2J3F9</accession>
<evidence type="ECO:0000256" key="1">
    <source>
        <dbReference type="SAM" id="MobiDB-lite"/>
    </source>
</evidence>